<organism evidence="2 3">
    <name type="scientific">Muntiacus reevesi</name>
    <name type="common">Reeves' muntjac</name>
    <name type="synonym">Cervus reevesi</name>
    <dbReference type="NCBI Taxonomy" id="9886"/>
    <lineage>
        <taxon>Eukaryota</taxon>
        <taxon>Metazoa</taxon>
        <taxon>Chordata</taxon>
        <taxon>Craniata</taxon>
        <taxon>Vertebrata</taxon>
        <taxon>Euteleostomi</taxon>
        <taxon>Mammalia</taxon>
        <taxon>Eutheria</taxon>
        <taxon>Laurasiatheria</taxon>
        <taxon>Artiodactyla</taxon>
        <taxon>Ruminantia</taxon>
        <taxon>Pecora</taxon>
        <taxon>Cervidae</taxon>
        <taxon>Muntiacinae</taxon>
        <taxon>Muntiacus</taxon>
    </lineage>
</organism>
<feature type="region of interest" description="Disordered" evidence="1">
    <location>
        <begin position="53"/>
        <end position="74"/>
    </location>
</feature>
<reference evidence="2 3" key="1">
    <citation type="submission" date="2019-06" db="EMBL/GenBank/DDBJ databases">
        <title>Discovery of a novel chromosome fission-fusion reversal in muntjac.</title>
        <authorList>
            <person name="Mudd A.B."/>
            <person name="Bredeson J.V."/>
            <person name="Baum R."/>
            <person name="Hockemeyer D."/>
            <person name="Rokhsar D.S."/>
        </authorList>
    </citation>
    <scope>NUCLEOTIDE SEQUENCE [LARGE SCALE GENOMIC DNA]</scope>
    <source>
        <strain evidence="2">UCam_UCB_Mr</strain>
        <tissue evidence="2">Fibroblast cell line</tissue>
    </source>
</reference>
<accession>A0A5J5MSY4</accession>
<dbReference type="Proteomes" id="UP000326062">
    <property type="component" value="Chromosome 2"/>
</dbReference>
<evidence type="ECO:0000313" key="2">
    <source>
        <dbReference type="EMBL" id="KAB0383275.1"/>
    </source>
</evidence>
<evidence type="ECO:0000256" key="1">
    <source>
        <dbReference type="SAM" id="MobiDB-lite"/>
    </source>
</evidence>
<feature type="region of interest" description="Disordered" evidence="1">
    <location>
        <begin position="1"/>
        <end position="34"/>
    </location>
</feature>
<feature type="compositionally biased region" description="Basic residues" evidence="1">
    <location>
        <begin position="53"/>
        <end position="66"/>
    </location>
</feature>
<protein>
    <submittedName>
        <fullName evidence="2">Uncharacterized protein</fullName>
    </submittedName>
</protein>
<dbReference type="EMBL" id="VCEB01000002">
    <property type="protein sequence ID" value="KAB0383275.1"/>
    <property type="molecule type" value="Genomic_DNA"/>
</dbReference>
<keyword evidence="3" id="KW-1185">Reference proteome</keyword>
<proteinExistence type="predicted"/>
<evidence type="ECO:0000313" key="3">
    <source>
        <dbReference type="Proteomes" id="UP000326062"/>
    </source>
</evidence>
<gene>
    <name evidence="2" type="ORF">FD755_005192</name>
</gene>
<name>A0A5J5MSY4_MUNRE</name>
<comment type="caution">
    <text evidence="2">The sequence shown here is derived from an EMBL/GenBank/DDBJ whole genome shotgun (WGS) entry which is preliminary data.</text>
</comment>
<sequence>MVPAGSCTPEKPKPKRRRRSWSQERTSSHLQAHLRTPHRGWTFVRSDELTRHYGRHPGQCRKRHPAFSRLDHLP</sequence>
<dbReference type="AlphaFoldDB" id="A0A5J5MSY4"/>